<dbReference type="EMBL" id="JARBDR010000908">
    <property type="protein sequence ID" value="KAJ8303768.1"/>
    <property type="molecule type" value="Genomic_DNA"/>
</dbReference>
<feature type="compositionally biased region" description="Basic and acidic residues" evidence="1">
    <location>
        <begin position="45"/>
        <end position="54"/>
    </location>
</feature>
<gene>
    <name evidence="2" type="ORF">KUTeg_018691</name>
</gene>
<feature type="region of interest" description="Disordered" evidence="1">
    <location>
        <begin position="30"/>
        <end position="54"/>
    </location>
</feature>
<feature type="region of interest" description="Disordered" evidence="1">
    <location>
        <begin position="81"/>
        <end position="117"/>
    </location>
</feature>
<evidence type="ECO:0000313" key="3">
    <source>
        <dbReference type="Proteomes" id="UP001217089"/>
    </source>
</evidence>
<protein>
    <submittedName>
        <fullName evidence="2">Uncharacterized protein</fullName>
    </submittedName>
</protein>
<keyword evidence="3" id="KW-1185">Reference proteome</keyword>
<evidence type="ECO:0000313" key="2">
    <source>
        <dbReference type="EMBL" id="KAJ8303768.1"/>
    </source>
</evidence>
<sequence>MECFNLSKKLPIPQYKLQWRLNALKAKNSLDAAKKRKSRQSFKHMSSEDEKQSGDKTVIVVKSLPWRLPEFKGILKELDEKSKTLTSGQSKRQEIRRVRRRSPSARSKPSQITKENS</sequence>
<organism evidence="2 3">
    <name type="scientific">Tegillarca granosa</name>
    <name type="common">Malaysian cockle</name>
    <name type="synonym">Anadara granosa</name>
    <dbReference type="NCBI Taxonomy" id="220873"/>
    <lineage>
        <taxon>Eukaryota</taxon>
        <taxon>Metazoa</taxon>
        <taxon>Spiralia</taxon>
        <taxon>Lophotrochozoa</taxon>
        <taxon>Mollusca</taxon>
        <taxon>Bivalvia</taxon>
        <taxon>Autobranchia</taxon>
        <taxon>Pteriomorphia</taxon>
        <taxon>Arcoida</taxon>
        <taxon>Arcoidea</taxon>
        <taxon>Arcidae</taxon>
        <taxon>Tegillarca</taxon>
    </lineage>
</organism>
<comment type="caution">
    <text evidence="2">The sequence shown here is derived from an EMBL/GenBank/DDBJ whole genome shotgun (WGS) entry which is preliminary data.</text>
</comment>
<proteinExistence type="predicted"/>
<name>A0ABQ9EEN9_TEGGR</name>
<accession>A0ABQ9EEN9</accession>
<dbReference type="Proteomes" id="UP001217089">
    <property type="component" value="Unassembled WGS sequence"/>
</dbReference>
<reference evidence="2 3" key="1">
    <citation type="submission" date="2022-12" db="EMBL/GenBank/DDBJ databases">
        <title>Chromosome-level genome of Tegillarca granosa.</title>
        <authorList>
            <person name="Kim J."/>
        </authorList>
    </citation>
    <scope>NUCLEOTIDE SEQUENCE [LARGE SCALE GENOMIC DNA]</scope>
    <source>
        <strain evidence="2">Teg-2019</strain>
        <tissue evidence="2">Adductor muscle</tissue>
    </source>
</reference>
<evidence type="ECO:0000256" key="1">
    <source>
        <dbReference type="SAM" id="MobiDB-lite"/>
    </source>
</evidence>